<accession>U4P7P0</accession>
<dbReference type="PANTHER" id="PTHR32089">
    <property type="entry name" value="METHYL-ACCEPTING CHEMOTAXIS PROTEIN MCPB"/>
    <property type="match status" value="1"/>
</dbReference>
<dbReference type="Gene3D" id="1.10.287.950">
    <property type="entry name" value="Methyl-accepting chemotaxis protein"/>
    <property type="match status" value="1"/>
</dbReference>
<keyword evidence="4" id="KW-0472">Membrane</keyword>
<keyword evidence="4" id="KW-1133">Transmembrane helix</keyword>
<dbReference type="InterPro" id="IPR004089">
    <property type="entry name" value="MCPsignal_dom"/>
</dbReference>
<dbReference type="InterPro" id="IPR024478">
    <property type="entry name" value="HlyB_4HB_MCP"/>
</dbReference>
<dbReference type="PANTHER" id="PTHR32089:SF112">
    <property type="entry name" value="LYSOZYME-LIKE PROTEIN-RELATED"/>
    <property type="match status" value="1"/>
</dbReference>
<dbReference type="SUPFAM" id="SSF58104">
    <property type="entry name" value="Methyl-accepting chemotaxis protein (MCP) signaling domain"/>
    <property type="match status" value="1"/>
</dbReference>
<evidence type="ECO:0000256" key="3">
    <source>
        <dbReference type="PROSITE-ProRule" id="PRU00284"/>
    </source>
</evidence>
<dbReference type="Pfam" id="PF12729">
    <property type="entry name" value="4HB_MCP_1"/>
    <property type="match status" value="1"/>
</dbReference>
<feature type="transmembrane region" description="Helical" evidence="4">
    <location>
        <begin position="207"/>
        <end position="229"/>
    </location>
</feature>
<protein>
    <submittedName>
        <fullName evidence="7">Methyl-accepting chemotaxis protein</fullName>
    </submittedName>
</protein>
<organism evidence="7">
    <name type="scientific">Clostridium botulinum (strain Eklund 17B / Type B)</name>
    <dbReference type="NCBI Taxonomy" id="935198"/>
    <lineage>
        <taxon>Bacteria</taxon>
        <taxon>Bacillati</taxon>
        <taxon>Bacillota</taxon>
        <taxon>Clostridia</taxon>
        <taxon>Eubacteriales</taxon>
        <taxon>Clostridiaceae</taxon>
        <taxon>Clostridium</taxon>
    </lineage>
</organism>
<dbReference type="AlphaFoldDB" id="B2TNN3"/>
<dbReference type="PROSITE" id="PS50111">
    <property type="entry name" value="CHEMOTAXIS_TRANSDUC_2"/>
    <property type="match status" value="1"/>
</dbReference>
<dbReference type="Pfam" id="PF00672">
    <property type="entry name" value="HAMP"/>
    <property type="match status" value="1"/>
</dbReference>
<feature type="domain" description="Methyl-accepting transducer" evidence="5">
    <location>
        <begin position="295"/>
        <end position="553"/>
    </location>
</feature>
<feature type="transmembrane region" description="Helical" evidence="4">
    <location>
        <begin position="35"/>
        <end position="53"/>
    </location>
</feature>
<proteinExistence type="inferred from homology"/>
<keyword evidence="4" id="KW-0812">Transmembrane</keyword>
<comment type="similarity">
    <text evidence="2">Belongs to the methyl-accepting chemotaxis (MCP) protein family.</text>
</comment>
<dbReference type="GO" id="GO:0016020">
    <property type="term" value="C:membrane"/>
    <property type="evidence" value="ECO:0007669"/>
    <property type="project" value="InterPro"/>
</dbReference>
<evidence type="ECO:0000256" key="4">
    <source>
        <dbReference type="SAM" id="Phobius"/>
    </source>
</evidence>
<accession>B2TNN3</accession>
<keyword evidence="1 3" id="KW-0807">Transducer</keyword>
<dbReference type="SMART" id="SM00283">
    <property type="entry name" value="MA"/>
    <property type="match status" value="1"/>
</dbReference>
<feature type="domain" description="HAMP" evidence="6">
    <location>
        <begin position="231"/>
        <end position="283"/>
    </location>
</feature>
<dbReference type="KEGG" id="cbk:CLL_A2652"/>
<dbReference type="CDD" id="cd06225">
    <property type="entry name" value="HAMP"/>
    <property type="match status" value="1"/>
</dbReference>
<evidence type="ECO:0000259" key="5">
    <source>
        <dbReference type="PROSITE" id="PS50111"/>
    </source>
</evidence>
<dbReference type="HOGENOM" id="CLU_000445_107_27_9"/>
<gene>
    <name evidence="7" type="ordered locus">CLL_A2652</name>
</gene>
<dbReference type="GO" id="GO:0007165">
    <property type="term" value="P:signal transduction"/>
    <property type="evidence" value="ECO:0007669"/>
    <property type="project" value="UniProtKB-KW"/>
</dbReference>
<sequence length="589" mass="66242">MKKNIFYTKSKRENYKKDIIFLKNLSVKVKLRSSYIILSMLILLITLISIKSIDTVSKNSNKIYNINFKSIQTIDNINSNIKELDSYFMNIFMSSDVNESYKYSNKIKILLHQTNAFLENYETINTTEIETNKFIQLKEYANSLEKCSLDILQLIDSGNLSEANEIYNKDMLRIKNNVYDLLKTLINLSESNANKSSIENTKIFKSVLISTITIASIGLIISFILIFLIGKLIIKPLKEIENLAERMSKYDVSKNIELNSKDEFGRTGELLNRSQENIKGLISLIIQESYELSSLSEELSATVQEVNSKVDMIDTSTDEISNVMKQTNKTYNVINDSISSVNNNMEKLSYKAEEGNINANKIKSRAIIIKNDSEKAINNISEIYSNKENEILKAMEDVKVVSEIKKMADIIDNISKQTNLLALNASIEAARAGEAGKGFSVVANEVKRLAEESSNAVGTIKNTISKVESSVENLLVSSNDILKFIGEDINKNLKDYSNISSKYIDDGDFVSNMSKELAVLSKEVDNNMESVGKSIYNIGIDSNKSSKSIDDIQNSLHDTSLSMKQVLMAAEEQATIALKIDDLIKNFMI</sequence>
<dbReference type="Pfam" id="PF00015">
    <property type="entry name" value="MCPsignal"/>
    <property type="match status" value="1"/>
</dbReference>
<reference evidence="7" key="2">
    <citation type="submission" date="2009-08" db="EMBL/GenBank/DDBJ databases">
        <authorList>
            <person name="Shrivastava S."/>
            <person name="Brinkac L.M."/>
            <person name="Dodson R.J."/>
            <person name="Harkins D.M."/>
            <person name="Durkin A.S."/>
            <person name="Sutton G."/>
        </authorList>
    </citation>
    <scope>NUCLEOTIDE SEQUENCE</scope>
    <source>
        <strain evidence="7">Eklund 17B</strain>
    </source>
</reference>
<evidence type="ECO:0000259" key="6">
    <source>
        <dbReference type="PROSITE" id="PS50885"/>
    </source>
</evidence>
<dbReference type="PATRIC" id="fig|935198.13.peg.2611"/>
<dbReference type="PROSITE" id="PS50885">
    <property type="entry name" value="HAMP"/>
    <property type="match status" value="1"/>
</dbReference>
<reference evidence="7" key="1">
    <citation type="submission" date="2009-06" db="EMBL/GenBank/DDBJ databases">
        <authorList>
            <consortium name="US DOE Joint Genome Institute (JGI-PGF)"/>
            <person name="Lucas S."/>
            <person name="Copeland A."/>
            <person name="Lapidus A."/>
            <person name="Glavina del Rio T."/>
            <person name="Dalin E."/>
            <person name="Tice H."/>
            <person name="Bruce D."/>
            <person name="Goodwin L."/>
            <person name="Pitluck S."/>
            <person name="Kyrpides N."/>
            <person name="Mavromatis K."/>
            <person name="Ivanova N."/>
            <person name="Saunders E."/>
            <person name="Brettin T."/>
            <person name="Detter J.C."/>
            <person name="Han C."/>
            <person name="Larimer F."/>
            <person name="Land M."/>
            <person name="Hauser L."/>
            <person name="Markowitz V."/>
            <person name="Cheng J.-F."/>
            <person name="Hugenholtz P."/>
            <person name="Woyke T."/>
            <person name="Wu D."/>
            <person name="Gronow S."/>
            <person name="Klenk H.-P."/>
            <person name="Eisen J.A."/>
        </authorList>
    </citation>
    <scope>NUCLEOTIDE SEQUENCE</scope>
    <source>
        <strain evidence="7">Eklund 17B</strain>
    </source>
</reference>
<dbReference type="EMBL" id="CP001056">
    <property type="protein sequence ID" value="ACD22977.1"/>
    <property type="molecule type" value="Genomic_DNA"/>
</dbReference>
<evidence type="ECO:0000256" key="1">
    <source>
        <dbReference type="ARBA" id="ARBA00023224"/>
    </source>
</evidence>
<name>B2TNN3_CLOBB</name>
<evidence type="ECO:0000313" key="7">
    <source>
        <dbReference type="EMBL" id="ACD22977.1"/>
    </source>
</evidence>
<dbReference type="InterPro" id="IPR003660">
    <property type="entry name" value="HAMP_dom"/>
</dbReference>
<evidence type="ECO:0000256" key="2">
    <source>
        <dbReference type="ARBA" id="ARBA00029447"/>
    </source>
</evidence>